<protein>
    <submittedName>
        <fullName evidence="1">Uncharacterized protein</fullName>
    </submittedName>
</protein>
<dbReference type="Proteomes" id="UP000559653">
    <property type="component" value="Unassembled WGS sequence"/>
</dbReference>
<organism evidence="1 2">
    <name type="scientific">Candidatus Nitrosomaritimum aestuariumsis</name>
    <dbReference type="NCBI Taxonomy" id="3342354"/>
    <lineage>
        <taxon>Archaea</taxon>
        <taxon>Nitrososphaerota</taxon>
        <taxon>Nitrososphaeria</taxon>
        <taxon>Nitrosopumilales</taxon>
        <taxon>Nitrosopumilaceae</taxon>
        <taxon>Candidatus Nitrosomaritimum</taxon>
    </lineage>
</organism>
<name>A0AC60VW89_9ARCH</name>
<evidence type="ECO:0000313" key="1">
    <source>
        <dbReference type="EMBL" id="MBA4451689.1"/>
    </source>
</evidence>
<accession>A0AC60VW89</accession>
<proteinExistence type="predicted"/>
<comment type="caution">
    <text evidence="1">The sequence shown here is derived from an EMBL/GenBank/DDBJ whole genome shotgun (WGS) entry which is preliminary data.</text>
</comment>
<evidence type="ECO:0000313" key="2">
    <source>
        <dbReference type="Proteomes" id="UP000559653"/>
    </source>
</evidence>
<sequence length="56" mass="6865">MKKSELRRLIARYQEVQIKMKKSQNNRLKKETGEIEQRYYHETGRNLKLDLKENTV</sequence>
<dbReference type="EMBL" id="JACEMZ010000001">
    <property type="protein sequence ID" value="MBA4451689.1"/>
    <property type="molecule type" value="Genomic_DNA"/>
</dbReference>
<reference evidence="1 2" key="1">
    <citation type="journal article" date="2020" name="Appl. Environ. Microbiol.">
        <title>Genomic Characteristics of a Novel Species of Ammonia-Oxidizing Archaea from the Jiulong River Estuary.</title>
        <authorList>
            <person name="Zou D."/>
            <person name="Wan R."/>
            <person name="Han L."/>
            <person name="Xu M.N."/>
            <person name="Liu Y."/>
            <person name="Liu H."/>
            <person name="Kao S.J."/>
            <person name="Li M."/>
        </authorList>
    </citation>
    <scope>NUCLEOTIDE SEQUENCE [LARGE SCALE GENOMIC DNA]</scope>
    <source>
        <strain evidence="1">W1bin1</strain>
    </source>
</reference>
<gene>
    <name evidence="1" type="ORF">H2B03_00710</name>
</gene>